<gene>
    <name evidence="6" type="ORF">HGB41_13885</name>
</gene>
<comment type="subcellular location">
    <subcellularLocation>
        <location evidence="1">Membrane</location>
    </subcellularLocation>
</comment>
<dbReference type="GO" id="GO:0016020">
    <property type="term" value="C:membrane"/>
    <property type="evidence" value="ECO:0007669"/>
    <property type="project" value="UniProtKB-SubCell"/>
</dbReference>
<dbReference type="InterPro" id="IPR001129">
    <property type="entry name" value="Membr-assoc_MAPEG"/>
</dbReference>
<feature type="transmembrane region" description="Helical" evidence="5">
    <location>
        <begin position="50"/>
        <end position="68"/>
    </location>
</feature>
<protein>
    <submittedName>
        <fullName evidence="6">Glutathione metabolism protein</fullName>
    </submittedName>
</protein>
<comment type="caution">
    <text evidence="6">The sequence shown here is derived from an EMBL/GenBank/DDBJ whole genome shotgun (WGS) entry which is preliminary data.</text>
</comment>
<evidence type="ECO:0000256" key="1">
    <source>
        <dbReference type="ARBA" id="ARBA00004370"/>
    </source>
</evidence>
<keyword evidence="2 5" id="KW-0812">Transmembrane</keyword>
<dbReference type="InterPro" id="IPR023352">
    <property type="entry name" value="MAPEG-like_dom_sf"/>
</dbReference>
<reference evidence="6 7" key="1">
    <citation type="submission" date="2020-04" db="EMBL/GenBank/DDBJ databases">
        <title>Massilia sp. nov., a cold adapted bacteria isolated from Arctic soil.</title>
        <authorList>
            <person name="Son J."/>
            <person name="Ka J.-O."/>
        </authorList>
    </citation>
    <scope>NUCLEOTIDE SEQUENCE [LARGE SCALE GENOMIC DNA]</scope>
    <source>
        <strain evidence="6 7">ML15P13</strain>
    </source>
</reference>
<feature type="transmembrane region" description="Helical" evidence="5">
    <location>
        <begin position="74"/>
        <end position="92"/>
    </location>
</feature>
<evidence type="ECO:0000313" key="7">
    <source>
        <dbReference type="Proteomes" id="UP000533905"/>
    </source>
</evidence>
<keyword evidence="3 5" id="KW-1133">Transmembrane helix</keyword>
<evidence type="ECO:0000313" key="6">
    <source>
        <dbReference type="EMBL" id="NNG24081.1"/>
    </source>
</evidence>
<evidence type="ECO:0000256" key="3">
    <source>
        <dbReference type="ARBA" id="ARBA00022989"/>
    </source>
</evidence>
<feature type="transmembrane region" description="Helical" evidence="5">
    <location>
        <begin position="99"/>
        <end position="122"/>
    </location>
</feature>
<proteinExistence type="predicted"/>
<accession>A0A7Y2K037</accession>
<dbReference type="Proteomes" id="UP000533905">
    <property type="component" value="Unassembled WGS sequence"/>
</dbReference>
<evidence type="ECO:0000256" key="2">
    <source>
        <dbReference type="ARBA" id="ARBA00022692"/>
    </source>
</evidence>
<dbReference type="PANTHER" id="PTHR35814">
    <property type="match status" value="1"/>
</dbReference>
<sequence>MIWPIYTALLALFFFVLSVRTLRYRRRLHIPVGDGGNTAMLRAMRVHGNFAEYTPIGLLLIAACEFSGAPDLLVHGLGILLLVSRLIHAFGLSKEAEVFTFRVTGMALTFTSYLVAVAFLLLQAEHGST</sequence>
<dbReference type="PANTHER" id="PTHR35814:SF1">
    <property type="entry name" value="GLUTATHIONE S-TRANSFERASE-RELATED"/>
    <property type="match status" value="1"/>
</dbReference>
<keyword evidence="7" id="KW-1185">Reference proteome</keyword>
<keyword evidence="4 5" id="KW-0472">Membrane</keyword>
<dbReference type="Gene3D" id="1.20.120.550">
    <property type="entry name" value="Membrane associated eicosanoid/glutathione metabolism-like domain"/>
    <property type="match status" value="1"/>
</dbReference>
<dbReference type="Pfam" id="PF01124">
    <property type="entry name" value="MAPEG"/>
    <property type="match status" value="1"/>
</dbReference>
<dbReference type="SUPFAM" id="SSF161084">
    <property type="entry name" value="MAPEG domain-like"/>
    <property type="match status" value="1"/>
</dbReference>
<dbReference type="AlphaFoldDB" id="A0A7Y2K037"/>
<evidence type="ECO:0000256" key="4">
    <source>
        <dbReference type="ARBA" id="ARBA00023136"/>
    </source>
</evidence>
<evidence type="ECO:0000256" key="5">
    <source>
        <dbReference type="SAM" id="Phobius"/>
    </source>
</evidence>
<organism evidence="6 7">
    <name type="scientific">Telluria aromaticivorans</name>
    <dbReference type="NCBI Taxonomy" id="2725995"/>
    <lineage>
        <taxon>Bacteria</taxon>
        <taxon>Pseudomonadati</taxon>
        <taxon>Pseudomonadota</taxon>
        <taxon>Betaproteobacteria</taxon>
        <taxon>Burkholderiales</taxon>
        <taxon>Oxalobacteraceae</taxon>
        <taxon>Telluria group</taxon>
        <taxon>Telluria</taxon>
    </lineage>
</organism>
<dbReference type="EMBL" id="JABAIV010000004">
    <property type="protein sequence ID" value="NNG24081.1"/>
    <property type="molecule type" value="Genomic_DNA"/>
</dbReference>
<feature type="transmembrane region" description="Helical" evidence="5">
    <location>
        <begin position="6"/>
        <end position="22"/>
    </location>
</feature>
<dbReference type="RefSeq" id="WP_171085322.1">
    <property type="nucleotide sequence ID" value="NZ_JABAIV010000004.1"/>
</dbReference>
<name>A0A7Y2K037_9BURK</name>